<evidence type="ECO:0000256" key="1">
    <source>
        <dbReference type="SAM" id="MobiDB-lite"/>
    </source>
</evidence>
<keyword evidence="4" id="KW-1185">Reference proteome</keyword>
<gene>
    <name evidence="3" type="ORF">ACFO5K_26570</name>
</gene>
<evidence type="ECO:0000313" key="4">
    <source>
        <dbReference type="Proteomes" id="UP001595844"/>
    </source>
</evidence>
<protein>
    <recommendedName>
        <fullName evidence="5">DUF4878 domain-containing protein</fullName>
    </recommendedName>
</protein>
<accession>A0ABV8VS41</accession>
<keyword evidence="2" id="KW-0812">Transmembrane</keyword>
<reference evidence="4" key="1">
    <citation type="journal article" date="2019" name="Int. J. Syst. Evol. Microbiol.">
        <title>The Global Catalogue of Microorganisms (GCM) 10K type strain sequencing project: providing services to taxonomists for standard genome sequencing and annotation.</title>
        <authorList>
            <consortium name="The Broad Institute Genomics Platform"/>
            <consortium name="The Broad Institute Genome Sequencing Center for Infectious Disease"/>
            <person name="Wu L."/>
            <person name="Ma J."/>
        </authorList>
    </citation>
    <scope>NUCLEOTIDE SEQUENCE [LARGE SCALE GENOMIC DNA]</scope>
    <source>
        <strain evidence="4">IBRC-M 10490</strain>
    </source>
</reference>
<feature type="region of interest" description="Disordered" evidence="1">
    <location>
        <begin position="1"/>
        <end position="38"/>
    </location>
</feature>
<dbReference type="EMBL" id="JBHSDL010000038">
    <property type="protein sequence ID" value="MFC4377650.1"/>
    <property type="molecule type" value="Genomic_DNA"/>
</dbReference>
<keyword evidence="2" id="KW-0472">Membrane</keyword>
<keyword evidence="2" id="KW-1133">Transmembrane helix</keyword>
<feature type="transmembrane region" description="Helical" evidence="2">
    <location>
        <begin position="45"/>
        <end position="66"/>
    </location>
</feature>
<dbReference type="RefSeq" id="WP_378568535.1">
    <property type="nucleotide sequence ID" value="NZ_JBHSDL010000038.1"/>
</dbReference>
<feature type="compositionally biased region" description="Pro residues" evidence="1">
    <location>
        <begin position="15"/>
        <end position="38"/>
    </location>
</feature>
<evidence type="ECO:0008006" key="5">
    <source>
        <dbReference type="Google" id="ProtNLM"/>
    </source>
</evidence>
<name>A0ABV8VS41_9NOCA</name>
<comment type="caution">
    <text evidence="3">The sequence shown here is derived from an EMBL/GenBank/DDBJ whole genome shotgun (WGS) entry which is preliminary data.</text>
</comment>
<sequence length="189" mass="19986">MTNPPEGQSFGAQPPGTPPGTPPAGPPPGAEAFPPQPPKKSRTGLFVALGVLGLMVIGALVAGVVLTVQGHAPWSADDKKIEVAVRDFYDTLNDEGFIAAAQLACRADRDEIDHLTPEQRQQFDIASVTARIDDVRDIVISGDDAEATVTGQLTLSVAGEEPTTEDSTQEHLTKEDGTWKICSAPAHRR</sequence>
<evidence type="ECO:0000313" key="3">
    <source>
        <dbReference type="EMBL" id="MFC4377650.1"/>
    </source>
</evidence>
<evidence type="ECO:0000256" key="2">
    <source>
        <dbReference type="SAM" id="Phobius"/>
    </source>
</evidence>
<proteinExistence type="predicted"/>
<organism evidence="3 4">
    <name type="scientific">Nocardia halotolerans</name>
    <dbReference type="NCBI Taxonomy" id="1755878"/>
    <lineage>
        <taxon>Bacteria</taxon>
        <taxon>Bacillati</taxon>
        <taxon>Actinomycetota</taxon>
        <taxon>Actinomycetes</taxon>
        <taxon>Mycobacteriales</taxon>
        <taxon>Nocardiaceae</taxon>
        <taxon>Nocardia</taxon>
    </lineage>
</organism>
<dbReference type="Proteomes" id="UP001595844">
    <property type="component" value="Unassembled WGS sequence"/>
</dbReference>